<dbReference type="InterPro" id="IPR029903">
    <property type="entry name" value="RmlD-like-bd"/>
</dbReference>
<evidence type="ECO:0000259" key="7">
    <source>
        <dbReference type="Pfam" id="PF04321"/>
    </source>
</evidence>
<comment type="similarity">
    <text evidence="2 6">Belongs to the dTDP-4-dehydrorhamnose reductase family.</text>
</comment>
<dbReference type="SUPFAM" id="SSF51735">
    <property type="entry name" value="NAD(P)-binding Rossmann-fold domains"/>
    <property type="match status" value="1"/>
</dbReference>
<dbReference type="Gene3D" id="3.40.50.720">
    <property type="entry name" value="NAD(P)-binding Rossmann-like Domain"/>
    <property type="match status" value="1"/>
</dbReference>
<reference evidence="8 9" key="1">
    <citation type="submission" date="2019-06" db="EMBL/GenBank/DDBJ databases">
        <title>Whole genome shotgun sequence of Acetobacter peroxydans NBRC 13755.</title>
        <authorList>
            <person name="Hosoyama A."/>
            <person name="Uohara A."/>
            <person name="Ohji S."/>
            <person name="Ichikawa N."/>
        </authorList>
    </citation>
    <scope>NUCLEOTIDE SEQUENCE [LARGE SCALE GENOMIC DNA]</scope>
    <source>
        <strain evidence="8 9">NBRC 13755</strain>
    </source>
</reference>
<evidence type="ECO:0000256" key="3">
    <source>
        <dbReference type="ARBA" id="ARBA00012929"/>
    </source>
</evidence>
<dbReference type="NCBIfam" id="TIGR01214">
    <property type="entry name" value="rmlD"/>
    <property type="match status" value="1"/>
</dbReference>
<keyword evidence="6" id="KW-0521">NADP</keyword>
<evidence type="ECO:0000256" key="2">
    <source>
        <dbReference type="ARBA" id="ARBA00010944"/>
    </source>
</evidence>
<evidence type="ECO:0000256" key="1">
    <source>
        <dbReference type="ARBA" id="ARBA00004781"/>
    </source>
</evidence>
<dbReference type="PANTHER" id="PTHR10491:SF4">
    <property type="entry name" value="METHIONINE ADENOSYLTRANSFERASE 2 SUBUNIT BETA"/>
    <property type="match status" value="1"/>
</dbReference>
<comment type="catalytic activity">
    <reaction evidence="5 6">
        <text>dTDP-beta-L-rhamnose + NADP(+) = dTDP-4-dehydro-beta-L-rhamnose + NADPH + H(+)</text>
        <dbReference type="Rhea" id="RHEA:21796"/>
        <dbReference type="ChEBI" id="CHEBI:15378"/>
        <dbReference type="ChEBI" id="CHEBI:57510"/>
        <dbReference type="ChEBI" id="CHEBI:57783"/>
        <dbReference type="ChEBI" id="CHEBI:58349"/>
        <dbReference type="ChEBI" id="CHEBI:62830"/>
        <dbReference type="EC" id="1.1.1.133"/>
    </reaction>
</comment>
<sequence length="297" mass="32295">MVGKNGQLATSLGKLGPEGLLRIGRPDLDLDQPDTLEKACDAVQPTAIINAAAWTAVDLAENEPEAATRANRDSPQKLAAFCAKSKIPFIHISTDYVFDGKKGAPYVESDPVSPLTVYGRTKAEGEQAVMAVNPSSIILRTSWVYSALGKNFVRTIVQAGARTSSLRVVEDQKGCPTSSDDLARAILDILKTLEKADRKDIYAGIYHACGTGAATWYELATHVLREATLYGLPMPEIIPITTQDWPTPALRPADTRLDTHKLQQVFGITLPHWHKSTSTVVHEIFEQDTEGFLGKSV</sequence>
<dbReference type="Gene3D" id="3.90.25.10">
    <property type="entry name" value="UDP-galactose 4-epimerase, domain 1"/>
    <property type="match status" value="1"/>
</dbReference>
<proteinExistence type="inferred from homology"/>
<dbReference type="Pfam" id="PF04321">
    <property type="entry name" value="RmlD_sub_bind"/>
    <property type="match status" value="1"/>
</dbReference>
<protein>
    <recommendedName>
        <fullName evidence="4 6">dTDP-4-dehydrorhamnose reductase</fullName>
        <ecNumber evidence="3 6">1.1.1.133</ecNumber>
    </recommendedName>
</protein>
<evidence type="ECO:0000256" key="6">
    <source>
        <dbReference type="RuleBase" id="RU364082"/>
    </source>
</evidence>
<feature type="domain" description="RmlD-like substrate binding" evidence="7">
    <location>
        <begin position="2"/>
        <end position="283"/>
    </location>
</feature>
<comment type="cofactor">
    <cofactor evidence="6">
        <name>Mg(2+)</name>
        <dbReference type="ChEBI" id="CHEBI:18420"/>
    </cofactor>
    <text evidence="6">Binds 1 Mg(2+) ion per monomer.</text>
</comment>
<comment type="function">
    <text evidence="6">Catalyzes the reduction of dTDP-6-deoxy-L-lyxo-4-hexulose to yield dTDP-L-rhamnose.</text>
</comment>
<evidence type="ECO:0000313" key="8">
    <source>
        <dbReference type="EMBL" id="GEB85230.1"/>
    </source>
</evidence>
<name>A0A4Y3TW51_9PROT</name>
<organism evidence="8 9">
    <name type="scientific">Acetobacter peroxydans</name>
    <dbReference type="NCBI Taxonomy" id="104098"/>
    <lineage>
        <taxon>Bacteria</taxon>
        <taxon>Pseudomonadati</taxon>
        <taxon>Pseudomonadota</taxon>
        <taxon>Alphaproteobacteria</taxon>
        <taxon>Acetobacterales</taxon>
        <taxon>Acetobacteraceae</taxon>
        <taxon>Acetobacter</taxon>
    </lineage>
</organism>
<dbReference type="GO" id="GO:0019305">
    <property type="term" value="P:dTDP-rhamnose biosynthetic process"/>
    <property type="evidence" value="ECO:0007669"/>
    <property type="project" value="UniProtKB-UniPathway"/>
</dbReference>
<dbReference type="InterPro" id="IPR036291">
    <property type="entry name" value="NAD(P)-bd_dom_sf"/>
</dbReference>
<keyword evidence="6" id="KW-0560">Oxidoreductase</keyword>
<evidence type="ECO:0000256" key="4">
    <source>
        <dbReference type="ARBA" id="ARBA00017099"/>
    </source>
</evidence>
<dbReference type="CDD" id="cd05254">
    <property type="entry name" value="dTDP_HR_like_SDR_e"/>
    <property type="match status" value="1"/>
</dbReference>
<comment type="caution">
    <text evidence="8">The sequence shown here is derived from an EMBL/GenBank/DDBJ whole genome shotgun (WGS) entry which is preliminary data.</text>
</comment>
<gene>
    <name evidence="8" type="primary">rfbD</name>
    <name evidence="8" type="ORF">APE01nite_10270</name>
</gene>
<accession>A0A4Y3TW51</accession>
<evidence type="ECO:0000313" key="9">
    <source>
        <dbReference type="Proteomes" id="UP000317730"/>
    </source>
</evidence>
<evidence type="ECO:0000256" key="5">
    <source>
        <dbReference type="ARBA" id="ARBA00048200"/>
    </source>
</evidence>
<dbReference type="AlphaFoldDB" id="A0A4Y3TW51"/>
<keyword evidence="9" id="KW-1185">Reference proteome</keyword>
<dbReference type="PANTHER" id="PTHR10491">
    <property type="entry name" value="DTDP-4-DEHYDRORHAMNOSE REDUCTASE"/>
    <property type="match status" value="1"/>
</dbReference>
<dbReference type="InterPro" id="IPR005913">
    <property type="entry name" value="dTDP_dehydrorham_reduct"/>
</dbReference>
<dbReference type="Proteomes" id="UP000317730">
    <property type="component" value="Unassembled WGS sequence"/>
</dbReference>
<dbReference type="EC" id="1.1.1.133" evidence="3 6"/>
<comment type="pathway">
    <text evidence="1 6">Carbohydrate biosynthesis; dTDP-L-rhamnose biosynthesis.</text>
</comment>
<dbReference type="EMBL" id="BJMV01000004">
    <property type="protein sequence ID" value="GEB85230.1"/>
    <property type="molecule type" value="Genomic_DNA"/>
</dbReference>
<dbReference type="UniPathway" id="UPA00124"/>
<dbReference type="GO" id="GO:0008831">
    <property type="term" value="F:dTDP-4-dehydrorhamnose reductase activity"/>
    <property type="evidence" value="ECO:0007669"/>
    <property type="project" value="UniProtKB-EC"/>
</dbReference>